<dbReference type="EMBL" id="VTPC01003933">
    <property type="protein sequence ID" value="KAF2897760.1"/>
    <property type="molecule type" value="Genomic_DNA"/>
</dbReference>
<keyword evidence="3" id="KW-1185">Reference proteome</keyword>
<protein>
    <submittedName>
        <fullName evidence="2">Uncharacterized protein</fullName>
    </submittedName>
</protein>
<sequence>MPIPDFSEPSGISTKPIVAARPSVTARPSIAARPSVATRPSVAARPSVAPRASIASRPTDMARRSDVEPSTSGELGLENSYEAIDVSVQTMPSRLIKTLSEELTKAGKQKEKEEE</sequence>
<organism evidence="2 3">
    <name type="scientific">Ignelater luminosus</name>
    <name type="common">Cucubano</name>
    <name type="synonym">Pyrophorus luminosus</name>
    <dbReference type="NCBI Taxonomy" id="2038154"/>
    <lineage>
        <taxon>Eukaryota</taxon>
        <taxon>Metazoa</taxon>
        <taxon>Ecdysozoa</taxon>
        <taxon>Arthropoda</taxon>
        <taxon>Hexapoda</taxon>
        <taxon>Insecta</taxon>
        <taxon>Pterygota</taxon>
        <taxon>Neoptera</taxon>
        <taxon>Endopterygota</taxon>
        <taxon>Coleoptera</taxon>
        <taxon>Polyphaga</taxon>
        <taxon>Elateriformia</taxon>
        <taxon>Elateroidea</taxon>
        <taxon>Elateridae</taxon>
        <taxon>Agrypninae</taxon>
        <taxon>Pyrophorini</taxon>
        <taxon>Ignelater</taxon>
    </lineage>
</organism>
<evidence type="ECO:0000313" key="3">
    <source>
        <dbReference type="Proteomes" id="UP000801492"/>
    </source>
</evidence>
<comment type="caution">
    <text evidence="2">The sequence shown here is derived from an EMBL/GenBank/DDBJ whole genome shotgun (WGS) entry which is preliminary data.</text>
</comment>
<accession>A0A8K0DBC3</accession>
<feature type="region of interest" description="Disordered" evidence="1">
    <location>
        <begin position="1"/>
        <end position="78"/>
    </location>
</feature>
<proteinExistence type="predicted"/>
<name>A0A8K0DBC3_IGNLU</name>
<dbReference type="AlphaFoldDB" id="A0A8K0DBC3"/>
<gene>
    <name evidence="2" type="ORF">ILUMI_08423</name>
</gene>
<reference evidence="2" key="1">
    <citation type="submission" date="2019-08" db="EMBL/GenBank/DDBJ databases">
        <title>The genome of the North American firefly Photinus pyralis.</title>
        <authorList>
            <consortium name="Photinus pyralis genome working group"/>
            <person name="Fallon T.R."/>
            <person name="Sander Lower S.E."/>
            <person name="Weng J.-K."/>
        </authorList>
    </citation>
    <scope>NUCLEOTIDE SEQUENCE</scope>
    <source>
        <strain evidence="2">TRF0915ILg1</strain>
        <tissue evidence="2">Whole body</tissue>
    </source>
</reference>
<dbReference type="Proteomes" id="UP000801492">
    <property type="component" value="Unassembled WGS sequence"/>
</dbReference>
<evidence type="ECO:0000256" key="1">
    <source>
        <dbReference type="SAM" id="MobiDB-lite"/>
    </source>
</evidence>
<evidence type="ECO:0000313" key="2">
    <source>
        <dbReference type="EMBL" id="KAF2897760.1"/>
    </source>
</evidence>